<dbReference type="EMBL" id="JACWMS010000003">
    <property type="protein sequence ID" value="MBD1321079.1"/>
    <property type="molecule type" value="Genomic_DNA"/>
</dbReference>
<keyword evidence="4" id="KW-1185">Reference proteome</keyword>
<feature type="transmembrane region" description="Helical" evidence="2">
    <location>
        <begin position="189"/>
        <end position="222"/>
    </location>
</feature>
<keyword evidence="2" id="KW-1133">Transmembrane helix</keyword>
<feature type="transmembrane region" description="Helical" evidence="2">
    <location>
        <begin position="228"/>
        <end position="254"/>
    </location>
</feature>
<feature type="transmembrane region" description="Helical" evidence="2">
    <location>
        <begin position="349"/>
        <end position="366"/>
    </location>
</feature>
<feature type="transmembrane region" description="Helical" evidence="2">
    <location>
        <begin position="38"/>
        <end position="57"/>
    </location>
</feature>
<evidence type="ECO:0000256" key="2">
    <source>
        <dbReference type="SAM" id="Phobius"/>
    </source>
</evidence>
<accession>A0ABR7WE69</accession>
<keyword evidence="2" id="KW-0812">Transmembrane</keyword>
<feature type="region of interest" description="Disordered" evidence="1">
    <location>
        <begin position="397"/>
        <end position="446"/>
    </location>
</feature>
<evidence type="ECO:0008006" key="5">
    <source>
        <dbReference type="Google" id="ProtNLM"/>
    </source>
</evidence>
<dbReference type="Proteomes" id="UP000602395">
    <property type="component" value="Unassembled WGS sequence"/>
</dbReference>
<feature type="transmembrane region" description="Helical" evidence="2">
    <location>
        <begin position="266"/>
        <end position="293"/>
    </location>
</feature>
<organism evidence="3 4">
    <name type="scientific">Gordonia hankookensis</name>
    <dbReference type="NCBI Taxonomy" id="589403"/>
    <lineage>
        <taxon>Bacteria</taxon>
        <taxon>Bacillati</taxon>
        <taxon>Actinomycetota</taxon>
        <taxon>Actinomycetes</taxon>
        <taxon>Mycobacteriales</taxon>
        <taxon>Gordoniaceae</taxon>
        <taxon>Gordonia</taxon>
    </lineage>
</organism>
<evidence type="ECO:0000256" key="1">
    <source>
        <dbReference type="SAM" id="MobiDB-lite"/>
    </source>
</evidence>
<gene>
    <name evidence="3" type="ORF">IDF66_15945</name>
</gene>
<proteinExistence type="predicted"/>
<evidence type="ECO:0000313" key="4">
    <source>
        <dbReference type="Proteomes" id="UP000602395"/>
    </source>
</evidence>
<feature type="transmembrane region" description="Helical" evidence="2">
    <location>
        <begin position="158"/>
        <end position="177"/>
    </location>
</feature>
<comment type="caution">
    <text evidence="3">The sequence shown here is derived from an EMBL/GenBank/DDBJ whole genome shotgun (WGS) entry which is preliminary data.</text>
</comment>
<feature type="transmembrane region" description="Helical" evidence="2">
    <location>
        <begin position="313"/>
        <end position="337"/>
    </location>
</feature>
<feature type="compositionally biased region" description="Basic and acidic residues" evidence="1">
    <location>
        <begin position="404"/>
        <end position="415"/>
    </location>
</feature>
<name>A0ABR7WE69_9ACTN</name>
<evidence type="ECO:0000313" key="3">
    <source>
        <dbReference type="EMBL" id="MBD1321079.1"/>
    </source>
</evidence>
<sequence>MGLRKHPQVRRHHVEAVAYLVFGAGAFFLFRISGLDAHITWAHSAVIGYSVAALISIAPLPTGTRRGRLARIAAVTGALVVPFVMLLNGHHQMQDEVGVISRSGDLLITSGIPYVHHATVLADINPYLPVMALFGIPGALMARSGIDPQSAWNVVGDPRIWCAAIAIGGVWGSMRVLRARSGWATSAAILLVASPTIALEMCASGVDLPLAGFLLLGLALAATRRPALGAVFIAAAFAIKWVALLSLPIILALLITRYGRVVAARFVAFFVAASAVFVIPAVLSLSDTIAQVIEFPTGHGSTPTPARSPMPGVLIASLGPAGRIADMALLVVCAVVLSTCLVRRPPATFAAAATFIGAGFSCFFLLAPVGRFGYLLIPMLLFGLAYIAHRAEARPAEPGVVEPPRVEPPRAEPQRAELQSVAPRRAESNHSERSRRRPTSAAIQPL</sequence>
<reference evidence="3 4" key="1">
    <citation type="submission" date="2020-09" db="EMBL/GenBank/DDBJ databases">
        <title>Novel species in genus Gordonia.</title>
        <authorList>
            <person name="Zhang G."/>
        </authorList>
    </citation>
    <scope>NUCLEOTIDE SEQUENCE [LARGE SCALE GENOMIC DNA]</scope>
    <source>
        <strain evidence="3 4">ON-33</strain>
    </source>
</reference>
<keyword evidence="2" id="KW-0472">Membrane</keyword>
<feature type="transmembrane region" description="Helical" evidence="2">
    <location>
        <begin position="69"/>
        <end position="87"/>
    </location>
</feature>
<dbReference type="RefSeq" id="WP_190267698.1">
    <property type="nucleotide sequence ID" value="NZ_BAABAD010000005.1"/>
</dbReference>
<protein>
    <recommendedName>
        <fullName evidence="5">DUF2029 domain-containing protein</fullName>
    </recommendedName>
</protein>
<feature type="transmembrane region" description="Helical" evidence="2">
    <location>
        <begin position="12"/>
        <end position="32"/>
    </location>
</feature>